<evidence type="ECO:0000256" key="1">
    <source>
        <dbReference type="SAM" id="Coils"/>
    </source>
</evidence>
<accession>A0A6S7CAE4</accession>
<organism evidence="3 4">
    <name type="scientific">Pararobbsia alpina</name>
    <dbReference type="NCBI Taxonomy" id="621374"/>
    <lineage>
        <taxon>Bacteria</taxon>
        <taxon>Pseudomonadati</taxon>
        <taxon>Pseudomonadota</taxon>
        <taxon>Betaproteobacteria</taxon>
        <taxon>Burkholderiales</taxon>
        <taxon>Burkholderiaceae</taxon>
        <taxon>Pararobbsia</taxon>
    </lineage>
</organism>
<evidence type="ECO:0000256" key="2">
    <source>
        <dbReference type="SAM" id="MobiDB-lite"/>
    </source>
</evidence>
<sequence length="372" mass="41309">MDIVPRLEVHYYLQDDSHSLDAVVRNRCEAEFLAAVSYIAQTLGVELRFEATVPAEGGFRDIWRIVVGKASHPLLGTVLIPLVSLVLTQTVNIWNAPPKPNPELEKQQLEINRLIIEHWKLENQLSQLEIQKRERESALASKPSAQPQAGTAATMTVPAPPPMPAAEHPPSAVNDSIPLVSANASGKPLQLQRDLKVVTRRSNFYKHLLAYERATAVGFRVVPVDGPSPDEAITERSQFAAFIMQSNVLEPDVSEALVEIVSPVISEGDMKWKGRRSGEVITFAMNDWAFKQQVFRNEVSFQHGDSIRCVLETDRKLDEAGNEKITGYRVTTVLDKIDGSGKVHETFQGRRKRFADKQPADGQADLFGTTDA</sequence>
<dbReference type="AlphaFoldDB" id="A0A6S7CAE4"/>
<gene>
    <name evidence="3" type="ORF">LMG28138_05506</name>
</gene>
<feature type="coiled-coil region" evidence="1">
    <location>
        <begin position="104"/>
        <end position="131"/>
    </location>
</feature>
<dbReference type="RefSeq" id="WP_175108067.1">
    <property type="nucleotide sequence ID" value="NZ_CADIKM010000063.1"/>
</dbReference>
<keyword evidence="1" id="KW-0175">Coiled coil</keyword>
<evidence type="ECO:0000313" key="4">
    <source>
        <dbReference type="Proteomes" id="UP000494115"/>
    </source>
</evidence>
<dbReference type="Proteomes" id="UP000494115">
    <property type="component" value="Unassembled WGS sequence"/>
</dbReference>
<reference evidence="3 4" key="1">
    <citation type="submission" date="2020-04" db="EMBL/GenBank/DDBJ databases">
        <authorList>
            <person name="De Canck E."/>
        </authorList>
    </citation>
    <scope>NUCLEOTIDE SEQUENCE [LARGE SCALE GENOMIC DNA]</scope>
    <source>
        <strain evidence="3 4">LMG 28138</strain>
    </source>
</reference>
<protein>
    <submittedName>
        <fullName evidence="3">Uncharacterized protein</fullName>
    </submittedName>
</protein>
<proteinExistence type="predicted"/>
<keyword evidence="4" id="KW-1185">Reference proteome</keyword>
<evidence type="ECO:0000313" key="3">
    <source>
        <dbReference type="EMBL" id="CAB3804385.1"/>
    </source>
</evidence>
<feature type="region of interest" description="Disordered" evidence="2">
    <location>
        <begin position="136"/>
        <end position="179"/>
    </location>
</feature>
<dbReference type="EMBL" id="CADIKM010000063">
    <property type="protein sequence ID" value="CAB3804385.1"/>
    <property type="molecule type" value="Genomic_DNA"/>
</dbReference>
<name>A0A6S7CAE4_9BURK</name>
<feature type="region of interest" description="Disordered" evidence="2">
    <location>
        <begin position="353"/>
        <end position="372"/>
    </location>
</feature>